<reference evidence="1" key="2">
    <citation type="submission" date="2022-10" db="EMBL/GenBank/DDBJ databases">
        <authorList>
            <person name="Aronson H.S."/>
        </authorList>
    </citation>
    <scope>NUCLEOTIDE SEQUENCE</scope>
    <source>
        <strain evidence="1">RS19-109</strain>
    </source>
</reference>
<protein>
    <submittedName>
        <fullName evidence="1">YkgJ family cysteine cluster protein</fullName>
    </submittedName>
</protein>
<comment type="caution">
    <text evidence="1">The sequence shown here is derived from an EMBL/GenBank/DDBJ whole genome shotgun (WGS) entry which is preliminary data.</text>
</comment>
<proteinExistence type="predicted"/>
<dbReference type="EMBL" id="JAPHEH010000001">
    <property type="protein sequence ID" value="MDG4476263.1"/>
    <property type="molecule type" value="Genomic_DNA"/>
</dbReference>
<gene>
    <name evidence="1" type="ORF">OLX77_08855</name>
</gene>
<dbReference type="RefSeq" id="WP_307633233.1">
    <property type="nucleotide sequence ID" value="NZ_JAPHEH010000001.1"/>
</dbReference>
<name>A0A9X4MIQ6_9BACT</name>
<dbReference type="PANTHER" id="PTHR35866">
    <property type="entry name" value="PUTATIVE-RELATED"/>
    <property type="match status" value="1"/>
</dbReference>
<sequence>MMTDQKKFPEGMQPLGDSLFPFACHPEVPCFTRCCRKLTLFLYPYDIIRLKKRLGITSEEFLNTYGGVVQGSNPLFPSVVMRMREDEEGSCPFLDPERGCLVYEDRPSACRSYPLERAVDRNPERGQPRAYYFITNHSYCLGHKEQKEWTVKEWLRDQNLVYYNAMDDQWAEMDTLFASNPWQGEGAAGPKQQLAFMVCYNLDRFRQYVAEHNMLNVYRLDKARKRLIETDDEALLTFGYDWLKLVLVNKPTLQLKR</sequence>
<reference evidence="1" key="1">
    <citation type="journal article" date="2022" name="bioRxiv">
        <title>Thiovibrio frasassiensisgen. nov., sp. nov., an autotrophic, elemental sulfur disproportionating bacterium isolated from sulfidic karst sediment, and proposal of Thiovibrionaceae fam. nov.</title>
        <authorList>
            <person name="Aronson H."/>
            <person name="Thomas C."/>
            <person name="Bhattacharyya M."/>
            <person name="Eckstein S."/>
            <person name="Jensen S."/>
            <person name="Barco R."/>
            <person name="Macalady J."/>
            <person name="Amend J."/>
        </authorList>
    </citation>
    <scope>NUCLEOTIDE SEQUENCE</scope>
    <source>
        <strain evidence="1">RS19-109</strain>
    </source>
</reference>
<dbReference type="Pfam" id="PF03692">
    <property type="entry name" value="CxxCxxCC"/>
    <property type="match status" value="1"/>
</dbReference>
<accession>A0A9X4MIQ6</accession>
<dbReference type="PANTHER" id="PTHR35866:SF1">
    <property type="entry name" value="YKGJ FAMILY CYSTEINE CLUSTER PROTEIN"/>
    <property type="match status" value="1"/>
</dbReference>
<evidence type="ECO:0000313" key="2">
    <source>
        <dbReference type="Proteomes" id="UP001154240"/>
    </source>
</evidence>
<organism evidence="1 2">
    <name type="scientific">Thiovibrio frasassiensis</name>
    <dbReference type="NCBI Taxonomy" id="2984131"/>
    <lineage>
        <taxon>Bacteria</taxon>
        <taxon>Pseudomonadati</taxon>
        <taxon>Thermodesulfobacteriota</taxon>
        <taxon>Desulfobulbia</taxon>
        <taxon>Desulfobulbales</taxon>
        <taxon>Thiovibrionaceae</taxon>
        <taxon>Thiovibrio</taxon>
    </lineage>
</organism>
<dbReference type="Proteomes" id="UP001154240">
    <property type="component" value="Unassembled WGS sequence"/>
</dbReference>
<dbReference type="InterPro" id="IPR005358">
    <property type="entry name" value="Puta_zinc/iron-chelating_dom"/>
</dbReference>
<evidence type="ECO:0000313" key="1">
    <source>
        <dbReference type="EMBL" id="MDG4476263.1"/>
    </source>
</evidence>
<dbReference type="AlphaFoldDB" id="A0A9X4MIQ6"/>
<keyword evidence="2" id="KW-1185">Reference proteome</keyword>